<dbReference type="Gene3D" id="2.170.130.20">
    <property type="entry name" value="LCCL-like domain"/>
    <property type="match status" value="1"/>
</dbReference>
<dbReference type="EMBL" id="JQGA01000628">
    <property type="protein sequence ID" value="KGO74369.1"/>
    <property type="molecule type" value="Genomic_DNA"/>
</dbReference>
<dbReference type="PROSITE" id="PS50820">
    <property type="entry name" value="LCCL"/>
    <property type="match status" value="1"/>
</dbReference>
<dbReference type="InterPro" id="IPR004043">
    <property type="entry name" value="LCCL"/>
</dbReference>
<dbReference type="Pfam" id="PF03815">
    <property type="entry name" value="LCCL"/>
    <property type="match status" value="1"/>
</dbReference>
<evidence type="ECO:0000313" key="6">
    <source>
        <dbReference type="Proteomes" id="UP000030104"/>
    </source>
</evidence>
<dbReference type="GO" id="GO:0008270">
    <property type="term" value="F:zinc ion binding"/>
    <property type="evidence" value="ECO:0007669"/>
    <property type="project" value="InterPro"/>
</dbReference>
<dbReference type="SMART" id="SM00906">
    <property type="entry name" value="Fungal_trans"/>
    <property type="match status" value="1"/>
</dbReference>
<feature type="region of interest" description="Disordered" evidence="2">
    <location>
        <begin position="753"/>
        <end position="811"/>
    </location>
</feature>
<keyword evidence="6" id="KW-1185">Reference proteome</keyword>
<dbReference type="SMART" id="SM00603">
    <property type="entry name" value="LCCL"/>
    <property type="match status" value="1"/>
</dbReference>
<dbReference type="InterPro" id="IPR036609">
    <property type="entry name" value="LCCL_sf"/>
</dbReference>
<dbReference type="Proteomes" id="UP000030104">
    <property type="component" value="Unassembled WGS sequence"/>
</dbReference>
<evidence type="ECO:0000256" key="2">
    <source>
        <dbReference type="SAM" id="MobiDB-lite"/>
    </source>
</evidence>
<reference evidence="5 6" key="1">
    <citation type="journal article" date="2015" name="Mol. Plant Microbe Interact.">
        <title>Genome, transcriptome, and functional analyses of Penicillium expansum provide new insights into secondary metabolism and pathogenicity.</title>
        <authorList>
            <person name="Ballester A.R."/>
            <person name="Marcet-Houben M."/>
            <person name="Levin E."/>
            <person name="Sela N."/>
            <person name="Selma-Lazaro C."/>
            <person name="Carmona L."/>
            <person name="Wisniewski M."/>
            <person name="Droby S."/>
            <person name="Gonzalez-Candelas L."/>
            <person name="Gabaldon T."/>
        </authorList>
    </citation>
    <scope>NUCLEOTIDE SEQUENCE [LARGE SCALE GENOMIC DNA]</scope>
    <source>
        <strain evidence="5 6">PHI-1</strain>
    </source>
</reference>
<dbReference type="PhylomeDB" id="A0A0A2L2Y3"/>
<feature type="transmembrane region" description="Helical" evidence="3">
    <location>
        <begin position="452"/>
        <end position="475"/>
    </location>
</feature>
<dbReference type="HOGENOM" id="CLU_253064_0_0_1"/>
<dbReference type="PANTHER" id="PTHR31331">
    <property type="entry name" value="LCCL DOMAIN PROTEIN (AFU_ORTHOLOGUE AFUA_5G08630)"/>
    <property type="match status" value="1"/>
</dbReference>
<dbReference type="GO" id="GO:0006351">
    <property type="term" value="P:DNA-templated transcription"/>
    <property type="evidence" value="ECO:0007669"/>
    <property type="project" value="InterPro"/>
</dbReference>
<feature type="transmembrane region" description="Helical" evidence="3">
    <location>
        <begin position="113"/>
        <end position="131"/>
    </location>
</feature>
<proteinExistence type="predicted"/>
<feature type="compositionally biased region" description="Basic and acidic residues" evidence="2">
    <location>
        <begin position="1"/>
        <end position="10"/>
    </location>
</feature>
<dbReference type="OrthoDB" id="441660at2759"/>
<protein>
    <recommendedName>
        <fullName evidence="4">LCCL domain-containing protein</fullName>
    </recommendedName>
</protein>
<organism evidence="5 6">
    <name type="scientific">Penicillium italicum</name>
    <name type="common">Blue mold</name>
    <dbReference type="NCBI Taxonomy" id="40296"/>
    <lineage>
        <taxon>Eukaryota</taxon>
        <taxon>Fungi</taxon>
        <taxon>Dikarya</taxon>
        <taxon>Ascomycota</taxon>
        <taxon>Pezizomycotina</taxon>
        <taxon>Eurotiomycetes</taxon>
        <taxon>Eurotiomycetidae</taxon>
        <taxon>Eurotiales</taxon>
        <taxon>Aspergillaceae</taxon>
        <taxon>Penicillium</taxon>
    </lineage>
</organism>
<dbReference type="SUPFAM" id="SSF69848">
    <property type="entry name" value="LCCL domain"/>
    <property type="match status" value="1"/>
</dbReference>
<keyword evidence="3" id="KW-1133">Transmembrane helix</keyword>
<feature type="transmembrane region" description="Helical" evidence="3">
    <location>
        <begin position="422"/>
        <end position="440"/>
    </location>
</feature>
<evidence type="ECO:0000259" key="4">
    <source>
        <dbReference type="PROSITE" id="PS50820"/>
    </source>
</evidence>
<feature type="transmembrane region" description="Helical" evidence="3">
    <location>
        <begin position="496"/>
        <end position="515"/>
    </location>
</feature>
<feature type="domain" description="LCCL" evidence="4">
    <location>
        <begin position="144"/>
        <end position="265"/>
    </location>
</feature>
<feature type="compositionally biased region" description="Polar residues" evidence="2">
    <location>
        <begin position="770"/>
        <end position="782"/>
    </location>
</feature>
<dbReference type="InterPro" id="IPR051957">
    <property type="entry name" value="CRISP-LCCL_domain"/>
</dbReference>
<dbReference type="PANTHER" id="PTHR31331:SF8">
    <property type="entry name" value="LCCL DOMAIN PROTEIN (AFU_ORTHOLOGUE AFUA_5G02970)"/>
    <property type="match status" value="1"/>
</dbReference>
<name>A0A0A2L2Y3_PENIT</name>
<evidence type="ECO:0000313" key="5">
    <source>
        <dbReference type="EMBL" id="KGO74369.1"/>
    </source>
</evidence>
<feature type="region of interest" description="Disordered" evidence="2">
    <location>
        <begin position="1"/>
        <end position="36"/>
    </location>
</feature>
<dbReference type="CDD" id="cd12148">
    <property type="entry name" value="fungal_TF_MHR"/>
    <property type="match status" value="1"/>
</dbReference>
<comment type="caution">
    <text evidence="5">The sequence shown here is derived from an EMBL/GenBank/DDBJ whole genome shotgun (WGS) entry which is preliminary data.</text>
</comment>
<feature type="compositionally biased region" description="Acidic residues" evidence="2">
    <location>
        <begin position="18"/>
        <end position="31"/>
    </location>
</feature>
<gene>
    <name evidence="5" type="ORF">PITC_008930</name>
</gene>
<accession>A0A0A2L2Y3</accession>
<keyword evidence="3" id="KW-0472">Membrane</keyword>
<dbReference type="GO" id="GO:0003677">
    <property type="term" value="F:DNA binding"/>
    <property type="evidence" value="ECO:0007669"/>
    <property type="project" value="InterPro"/>
</dbReference>
<evidence type="ECO:0000256" key="3">
    <source>
        <dbReference type="SAM" id="Phobius"/>
    </source>
</evidence>
<dbReference type="Pfam" id="PF04082">
    <property type="entry name" value="Fungal_trans"/>
    <property type="match status" value="1"/>
</dbReference>
<evidence type="ECO:0000256" key="1">
    <source>
        <dbReference type="ARBA" id="ARBA00023242"/>
    </source>
</evidence>
<feature type="transmembrane region" description="Helical" evidence="3">
    <location>
        <begin position="382"/>
        <end position="401"/>
    </location>
</feature>
<dbReference type="InterPro" id="IPR007219">
    <property type="entry name" value="XnlR_reg_dom"/>
</dbReference>
<sequence length="1421" mass="157776">MFGEGREEAARLYVPPLLEDDERLNDPDASEDLPPPDVEAGSTLPIWLRESSKSFRWGWVPLPLRKVGRATANWVKGPDPPHMLLLKPLFPRVQELPVQYLDRLFPKRKFKTVLLLLLYISWFLPWFLILLHSRSSGYIEGYGRPQTLSCSTNFWEFGNGCGINGNDCRPFSSSTIPFRCPANCRDTKLLEPYTVGNHTYNYQGLVIGGLKPDSSDAALYRADSFICQAAIHVGAISNDGGCGVVKLEGAAHSFPSVKQHGILSVGFPSTFPKAFSFLQLSSPQMSCPADPRWTLLGITAAAVGVLWLFCTSPPILFFSTFFMVFCHTGLVGDPPSYPFLADLVSSLLSRLLPASFVVYVLYKFCAAPLLQPISSPIYQFSKMFLFLPPLFIGALNNYTFARLIPLQRLTPMDIQKQPGAKLALALVIPIVISIILSQAWQIRQGGLLPRYLKIYCTMGLIILILLPLPGLRLRIHHYILAILLMPGTAFPTRPSLVYQGLLLGLFINGVARWGFASIIETPAALGEQAPLGDGIHGWWGATYPNITTASVNISLPDLGWNNTYRGNGNITFALWEHERMADLAVDGVSVILNDVERWRGYLDEDKRGEFTWHRHGHDGLELQTNPRLVNRDLDTSIDPRSVLLDGSDSDDEPEDLFFRFAFLRGSEAGIYSPTGVWLSDGACVINVASERSDATSARHVPTVAALALHADLPAKARNHQSPGGDEKKIDLIEERLASIEKTLQQLAQNTSQLQDFTPPNPRESHFAPSPQKSTPSQLSSTTPKPGKPKGPLYLANPTIEQHDSSSGFEGSSSLTAHGAYASAFLESAVSKSSPQVLSSPKINAALSSLKQLVGIQNQRREADLQGSQPHTKNARLGVRRDIRDLEMPPLAVVLDMLRKIQQTPPAFFGGYFPFLSLKYFTEKCREVYFCIEDYSDAAFVVTNFCMCGVFYEFGATEKDATMQEDYQNYIEMCRNNLETALANLNILMPANHESIMALALGAMHALEISKPSVGWTLSSTAMNLCQTLGYHRFTSMEHDSVPVQRQKQHLFWSVYTILSMMSLRLGRVSSIQNYDISLPPLDENPDIPQPWGPVCMWWTKSAIIQSEVYQHLYSPEALQKPESERVTHARRLAAEMQSNIMEPFEKFMSSNPKVSEIDMMYLATDKVSRLAIMTLIYRAIPAPTDSGRVATFIPECIETARQALEIHRQCVASLKETDNFLRISYMHWGILLSPFVPFIVIFCNIITTSNGDDLALLEEFVESLQPLSTFSQSIDRMHNLCSVLGTVARLYFEANTRTQTAADQDQNPIDFGQEFDVYLSALGLAPTNPLNPSNPLNPPNCGNSQMGLSQGYFQADNPAMHVSSAQSPQQNVAGFSAPVDLSQAQGHDLGTAAQLGNWFWGNQYMMGLLEEDLSQFNPGWP</sequence>
<keyword evidence="3" id="KW-0812">Transmembrane</keyword>
<keyword evidence="1" id="KW-0539">Nucleus</keyword>